<comment type="caution">
    <text evidence="1">The sequence shown here is derived from an EMBL/GenBank/DDBJ whole genome shotgun (WGS) entry which is preliminary data.</text>
</comment>
<reference evidence="1" key="1">
    <citation type="submission" date="2022-11" db="EMBL/GenBank/DDBJ databases">
        <title>Genome Sequence of Nemania bipapillata.</title>
        <authorList>
            <person name="Buettner E."/>
        </authorList>
    </citation>
    <scope>NUCLEOTIDE SEQUENCE</scope>
    <source>
        <strain evidence="1">CP14</strain>
    </source>
</reference>
<accession>A0ACC2ICW2</accession>
<name>A0ACC2ICW2_9PEZI</name>
<organism evidence="1 2">
    <name type="scientific">Nemania bipapillata</name>
    <dbReference type="NCBI Taxonomy" id="110536"/>
    <lineage>
        <taxon>Eukaryota</taxon>
        <taxon>Fungi</taxon>
        <taxon>Dikarya</taxon>
        <taxon>Ascomycota</taxon>
        <taxon>Pezizomycotina</taxon>
        <taxon>Sordariomycetes</taxon>
        <taxon>Xylariomycetidae</taxon>
        <taxon>Xylariales</taxon>
        <taxon>Xylariaceae</taxon>
        <taxon>Nemania</taxon>
    </lineage>
</organism>
<dbReference type="Proteomes" id="UP001153334">
    <property type="component" value="Unassembled WGS sequence"/>
</dbReference>
<protein>
    <submittedName>
        <fullName evidence="1">Uncharacterized protein</fullName>
    </submittedName>
</protein>
<evidence type="ECO:0000313" key="1">
    <source>
        <dbReference type="EMBL" id="KAJ8113015.1"/>
    </source>
</evidence>
<gene>
    <name evidence="1" type="ORF">ONZ43_g5254</name>
</gene>
<evidence type="ECO:0000313" key="2">
    <source>
        <dbReference type="Proteomes" id="UP001153334"/>
    </source>
</evidence>
<dbReference type="EMBL" id="JAPESX010001579">
    <property type="protein sequence ID" value="KAJ8113015.1"/>
    <property type="molecule type" value="Genomic_DNA"/>
</dbReference>
<proteinExistence type="predicted"/>
<sequence>MLFAQWYGSPRYAKLEGGPDESPSPSPTTRRFVKIGSIAVIVSLLCALSFGAGWMLGAADTRPSAALPDVIPSLPVTGISRQQVMTLHEMQGAPPANGSHEPAWDKLIPNGLGYVRHPTLAPEVSVVAVFHQLHCLYTVRRAYYAAYAASIGQEFNRAGVREPDHVAHCFDYLQQSLTCAADIGIEPLYGGHYPDVMFGRQCRDFSEIQKWAAQWRVLNGIASYLDQNSLPHPSFDADGPLTLNLPPQAERARSTAVDALQELLDLLQGPIACMLPKCNNTSLQVISRYDIARKVPIQGTISFAELAEATDLHVNDLRRIMRYAMSFHRLFTEPQEGFVAHSAGSKKLATDDTARAGLAQSMDEFYGSYARVCPLPLRLAERRVRINHSVIPE</sequence>
<keyword evidence="2" id="KW-1185">Reference proteome</keyword>